<evidence type="ECO:0000256" key="1">
    <source>
        <dbReference type="SAM" id="Phobius"/>
    </source>
</evidence>
<protein>
    <submittedName>
        <fullName evidence="3">M56 family metallopeptidase</fullName>
    </submittedName>
</protein>
<dbReference type="InterPro" id="IPR052173">
    <property type="entry name" value="Beta-lactam_resp_regulator"/>
</dbReference>
<comment type="caution">
    <text evidence="3">The sequence shown here is derived from an EMBL/GenBank/DDBJ whole genome shotgun (WGS) entry which is preliminary data.</text>
</comment>
<dbReference type="InterPro" id="IPR008756">
    <property type="entry name" value="Peptidase_M56"/>
</dbReference>
<dbReference type="Pfam" id="PF05569">
    <property type="entry name" value="Peptidase_M56"/>
    <property type="match status" value="1"/>
</dbReference>
<keyword evidence="4" id="KW-1185">Reference proteome</keyword>
<evidence type="ECO:0000313" key="3">
    <source>
        <dbReference type="EMBL" id="MFC0215320.1"/>
    </source>
</evidence>
<sequence length="745" mass="82983">MDGVVKLFLWYLDSTAAASAVALLVLAIQAVFRRYLSVRVRHAMWMVVLLRLLLPVFPDSQVSIFNAGALLADVKHAMTFGEPQVNSLIPQELMVNGTAKSDSADAPAVRTDGETESSKLNLPALPNKPEHPAALQAIAALWLGGAGFMLLYLAGYTLHLRRKRASLRMVADTRILAILDACRDKFNVAAPIRLYTGTPWNSPYIWGLTRPRIYVPEAICKELSAEQLFHIFSHELAHYKRRDIAWNAIGGVVLAVHWLNPLVWLCIGRMKADRELACDAYVLEVLGEAEAVPYGLTILEFLKRIPARRNDAHLIYFFGSDPFRQFSQRMKMIQTFKKGSYKLSAAAIVCVALLSMATLTDAARPAGSSVPEARLEAGVTSIMPSDTATDRVLYNSAFRNYNNLEKAVKVAGLKFKVPTELPAGYSFSEASFQLQQGEANARQMTLLFNDRNNGQIEGSFFFTASAKEGGLEAAVAEAEQNEKKRAESEPTIRKELVDIAGQKVTKITSELRKARHIVYLWQEQDIVYVIRDLRAAGEQTVVRMIASMAFPDPGIYTQYVSDDMLNVMIYDTGDLRQVPKAIGFAPKFPLELPGSYKVQYAMNTQKVNFSYPTDAADQKTRLLYTVYRKADNAEEKAGGITVMQIKDNRMTEDIQAKGFVGFFRIDGKQFEVKTAPVTIGGVAAFKTEPYKIDGALSSPNERDLVSYFWKENVACFQAVFPANVEQQEQIVAFLMKEKAADLERL</sequence>
<feature type="transmembrane region" description="Helical" evidence="1">
    <location>
        <begin position="48"/>
        <end position="72"/>
    </location>
</feature>
<keyword evidence="1" id="KW-1133">Transmembrane helix</keyword>
<evidence type="ECO:0000259" key="2">
    <source>
        <dbReference type="Pfam" id="PF05569"/>
    </source>
</evidence>
<feature type="domain" description="Peptidase M56" evidence="2">
    <location>
        <begin position="14"/>
        <end position="317"/>
    </location>
</feature>
<keyword evidence="1" id="KW-0472">Membrane</keyword>
<feature type="transmembrane region" description="Helical" evidence="1">
    <location>
        <begin position="16"/>
        <end position="36"/>
    </location>
</feature>
<dbReference type="PANTHER" id="PTHR34978:SF3">
    <property type="entry name" value="SLR0241 PROTEIN"/>
    <property type="match status" value="1"/>
</dbReference>
<dbReference type="CDD" id="cd07341">
    <property type="entry name" value="M56_BlaR1_MecR1_like"/>
    <property type="match status" value="1"/>
</dbReference>
<gene>
    <name evidence="3" type="ORF">ACFFK0_23275</name>
</gene>
<accession>A0ABV6DRQ6</accession>
<feature type="transmembrane region" description="Helical" evidence="1">
    <location>
        <begin position="133"/>
        <end position="158"/>
    </location>
</feature>
<dbReference type="Proteomes" id="UP001589776">
    <property type="component" value="Unassembled WGS sequence"/>
</dbReference>
<proteinExistence type="predicted"/>
<dbReference type="PANTHER" id="PTHR34978">
    <property type="entry name" value="POSSIBLE SENSOR-TRANSDUCER PROTEIN BLAR"/>
    <property type="match status" value="1"/>
</dbReference>
<name>A0ABV6DRQ6_9BACL</name>
<keyword evidence="1" id="KW-0812">Transmembrane</keyword>
<dbReference type="RefSeq" id="WP_377472764.1">
    <property type="nucleotide sequence ID" value="NZ_JBHLWN010000090.1"/>
</dbReference>
<reference evidence="3 4" key="1">
    <citation type="submission" date="2024-09" db="EMBL/GenBank/DDBJ databases">
        <authorList>
            <person name="Sun Q."/>
            <person name="Mori K."/>
        </authorList>
    </citation>
    <scope>NUCLEOTIDE SEQUENCE [LARGE SCALE GENOMIC DNA]</scope>
    <source>
        <strain evidence="3 4">CCM 7759</strain>
    </source>
</reference>
<dbReference type="EMBL" id="JBHLWN010000090">
    <property type="protein sequence ID" value="MFC0215320.1"/>
    <property type="molecule type" value="Genomic_DNA"/>
</dbReference>
<evidence type="ECO:0000313" key="4">
    <source>
        <dbReference type="Proteomes" id="UP001589776"/>
    </source>
</evidence>
<organism evidence="3 4">
    <name type="scientific">Paenibacillus chartarius</name>
    <dbReference type="NCBI Taxonomy" id="747481"/>
    <lineage>
        <taxon>Bacteria</taxon>
        <taxon>Bacillati</taxon>
        <taxon>Bacillota</taxon>
        <taxon>Bacilli</taxon>
        <taxon>Bacillales</taxon>
        <taxon>Paenibacillaceae</taxon>
        <taxon>Paenibacillus</taxon>
    </lineage>
</organism>